<feature type="domain" description="Anti-sigma K factor RskA C-terminal" evidence="3">
    <location>
        <begin position="121"/>
        <end position="244"/>
    </location>
</feature>
<proteinExistence type="predicted"/>
<gene>
    <name evidence="4" type="ORF">QRT04_15890</name>
</gene>
<evidence type="ECO:0000256" key="1">
    <source>
        <dbReference type="SAM" id="MobiDB-lite"/>
    </source>
</evidence>
<organism evidence="4 5">
    <name type="scientific">Cellulomonas alba</name>
    <dbReference type="NCBI Taxonomy" id="3053467"/>
    <lineage>
        <taxon>Bacteria</taxon>
        <taxon>Bacillati</taxon>
        <taxon>Actinomycetota</taxon>
        <taxon>Actinomycetes</taxon>
        <taxon>Micrococcales</taxon>
        <taxon>Cellulomonadaceae</taxon>
        <taxon>Cellulomonas</taxon>
    </lineage>
</organism>
<feature type="transmembrane region" description="Helical" evidence="2">
    <location>
        <begin position="118"/>
        <end position="140"/>
    </location>
</feature>
<dbReference type="Pfam" id="PF10099">
    <property type="entry name" value="RskA_C"/>
    <property type="match status" value="1"/>
</dbReference>
<evidence type="ECO:0000259" key="3">
    <source>
        <dbReference type="Pfam" id="PF10099"/>
    </source>
</evidence>
<protein>
    <submittedName>
        <fullName evidence="4">Anti-sigma factor</fullName>
    </submittedName>
</protein>
<dbReference type="RefSeq" id="WP_289456585.1">
    <property type="nucleotide sequence ID" value="NZ_JAUCGQ010000003.1"/>
</dbReference>
<feature type="region of interest" description="Disordered" evidence="1">
    <location>
        <begin position="236"/>
        <end position="256"/>
    </location>
</feature>
<evidence type="ECO:0000313" key="4">
    <source>
        <dbReference type="EMBL" id="MDM7856419.1"/>
    </source>
</evidence>
<keyword evidence="5" id="KW-1185">Reference proteome</keyword>
<name>A0ABT7SJQ8_9CELL</name>
<keyword evidence="2" id="KW-1133">Transmembrane helix</keyword>
<dbReference type="EMBL" id="JAUCGQ010000003">
    <property type="protein sequence ID" value="MDM7856419.1"/>
    <property type="molecule type" value="Genomic_DNA"/>
</dbReference>
<keyword evidence="2" id="KW-0472">Membrane</keyword>
<sequence length="256" mass="26019">MSHPDPAELVALSLGETEPTPEQRAHLATCDACATELDALRRVVTAGRSRVPGDEPRAPGPNVWAAIRDELGIGDVAAEPGPPAEPVGTPGVEAPGVEAPPAAPATVTQLRPARRRGLAWAAVAAAAALVVGVVAGVAWADRGRASTQARATLVALPGWSGASGTAELQRTRDGSLQLSVQVDARASVGGFREVWLATPDLRGMVSLGVLDGGSTTLPVPAGLDVAGYPVVDVSEEPFDGDPAHSADSIVRGKLAR</sequence>
<evidence type="ECO:0000256" key="2">
    <source>
        <dbReference type="SAM" id="Phobius"/>
    </source>
</evidence>
<comment type="caution">
    <text evidence="4">The sequence shown here is derived from an EMBL/GenBank/DDBJ whole genome shotgun (WGS) entry which is preliminary data.</text>
</comment>
<dbReference type="InterPro" id="IPR018764">
    <property type="entry name" value="RskA_C"/>
</dbReference>
<dbReference type="Proteomes" id="UP001529338">
    <property type="component" value="Unassembled WGS sequence"/>
</dbReference>
<accession>A0ABT7SJQ8</accession>
<keyword evidence="2" id="KW-0812">Transmembrane</keyword>
<reference evidence="4 5" key="1">
    <citation type="submission" date="2023-06" db="EMBL/GenBank/DDBJ databases">
        <title>Cellulomonas sp. MW4 Whole genome sequence.</title>
        <authorList>
            <person name="Park S."/>
        </authorList>
    </citation>
    <scope>NUCLEOTIDE SEQUENCE [LARGE SCALE GENOMIC DNA]</scope>
    <source>
        <strain evidence="4 5">MW4</strain>
    </source>
</reference>
<evidence type="ECO:0000313" key="5">
    <source>
        <dbReference type="Proteomes" id="UP001529338"/>
    </source>
</evidence>